<evidence type="ECO:0000259" key="4">
    <source>
        <dbReference type="Pfam" id="PF11893"/>
    </source>
</evidence>
<feature type="transmembrane region" description="Helical" evidence="2">
    <location>
        <begin position="73"/>
        <end position="95"/>
    </location>
</feature>
<evidence type="ECO:0000313" key="6">
    <source>
        <dbReference type="Proteomes" id="UP000327424"/>
    </source>
</evidence>
<dbReference type="KEGG" id="mmaa:FR932_04580"/>
<evidence type="ECO:0000256" key="2">
    <source>
        <dbReference type="SAM" id="Phobius"/>
    </source>
</evidence>
<dbReference type="Gene3D" id="3.40.720.10">
    <property type="entry name" value="Alkaline Phosphatase, subunit A"/>
    <property type="match status" value="1"/>
</dbReference>
<dbReference type="InterPro" id="IPR000917">
    <property type="entry name" value="Sulfatase_N"/>
</dbReference>
<gene>
    <name evidence="5" type="ORF">FR932_04580</name>
</gene>
<feature type="transmembrane region" description="Helical" evidence="2">
    <location>
        <begin position="160"/>
        <end position="179"/>
    </location>
</feature>
<reference evidence="5 6" key="1">
    <citation type="submission" date="2019-09" db="EMBL/GenBank/DDBJ databases">
        <title>Hybrid Assembly of the complete Genome of the Deep-Sea Bacterium Moritella marina from long Nanopore and Illumina reads.</title>
        <authorList>
            <person name="Magin S."/>
            <person name="Georgoulis A."/>
            <person name="Papadimitriou K."/>
            <person name="Iliakis G."/>
            <person name="Vorgias C.E."/>
        </authorList>
    </citation>
    <scope>NUCLEOTIDE SEQUENCE [LARGE SCALE GENOMIC DNA]</scope>
    <source>
        <strain evidence="5 6">MP-1</strain>
    </source>
</reference>
<keyword evidence="2" id="KW-0812">Transmembrane</keyword>
<feature type="domain" description="Sulfatase N-terminal" evidence="3">
    <location>
        <begin position="300"/>
        <end position="551"/>
    </location>
</feature>
<dbReference type="InterPro" id="IPR012159">
    <property type="entry name" value="YejM-like"/>
</dbReference>
<dbReference type="GO" id="GO:0004065">
    <property type="term" value="F:arylsulfatase activity"/>
    <property type="evidence" value="ECO:0007669"/>
    <property type="project" value="TreeGrafter"/>
</dbReference>
<sequence length="650" mass="74672">MPCHLFLPITLLKAKLETVVQLMLETGHHYRDQVSKIISWGHWFSLANILLAILLASRYLFIAEWPETMLGQAYSLISLLGHFSFIIFIMYLVVIFPISFVIPFPRALRFLTVIFATVGLSLLIIDTEIFKLYNLHINPIIFEILLGESEQTLNSDWQTLFAFVPFLFLLELLISSLLWHRLRPLSRFKLGPIIAIFFFCCFLTGHLLHMWADAAVYRPITAQKANFPLAYPMTARTFLAKYGWLDKDAFNKRVSDTKKQSDSRLDYPKNPLDVNDEKQDFNVLLINISALRADMLNDSVMPEMTKLALEGQRFNNHFSISNSDLLGNFGIMYGLAPQYWDDIEISAKSPFMLDYFAQADYNLGIFNTEALSRHKQKQTTFINLDSPQTTIVEDTENDKETVTKTREWIRDQDATTPWFAYVSLESVQNMDTPAGFPALFYPNIQDLNSQANNRQIALFNSYRNSVSYVDKAIAKIVYQLKQSQQYANTVIIFTANHGNEFNESEDHSWGYGSNYSIYQTQVPLFIVWPGKKPSVITQDTNSTDLVPTILTNLNAVNNPISDYSSGIDLFAGEFKSWQLLGDKNNFVILQQDTITQFSYQGLFTNQGNHNVRNRDNYKPMPRGAMLDTQFNQILAELNYFYKATPAQEQK</sequence>
<dbReference type="InterPro" id="IPR050738">
    <property type="entry name" value="Sulfatase"/>
</dbReference>
<evidence type="ECO:0000259" key="3">
    <source>
        <dbReference type="Pfam" id="PF00884"/>
    </source>
</evidence>
<dbReference type="PANTHER" id="PTHR42693">
    <property type="entry name" value="ARYLSULFATASE FAMILY MEMBER"/>
    <property type="match status" value="1"/>
</dbReference>
<keyword evidence="2" id="KW-0472">Membrane</keyword>
<dbReference type="PIRSF" id="PIRSF004950">
    <property type="entry name" value="Mmb_sulf_HI0842"/>
    <property type="match status" value="1"/>
</dbReference>
<dbReference type="InterPro" id="IPR017850">
    <property type="entry name" value="Alkaline_phosphatase_core_sf"/>
</dbReference>
<dbReference type="OrthoDB" id="236686at2"/>
<name>A0A5J6WK02_MORMI</name>
<keyword evidence="6" id="KW-1185">Reference proteome</keyword>
<evidence type="ECO:0000313" key="5">
    <source>
        <dbReference type="EMBL" id="QFI37155.1"/>
    </source>
</evidence>
<dbReference type="Pfam" id="PF11893">
    <property type="entry name" value="DUF3413"/>
    <property type="match status" value="1"/>
</dbReference>
<dbReference type="CDD" id="cd16148">
    <property type="entry name" value="sulfatase_like"/>
    <property type="match status" value="1"/>
</dbReference>
<feature type="transmembrane region" description="Helical" evidence="2">
    <location>
        <begin position="191"/>
        <end position="212"/>
    </location>
</feature>
<feature type="domain" description="Inner membrane protein YejM N-terminal" evidence="4">
    <location>
        <begin position="29"/>
        <end position="273"/>
    </location>
</feature>
<dbReference type="AlphaFoldDB" id="A0A5J6WK02"/>
<dbReference type="InterPro" id="IPR024588">
    <property type="entry name" value="YejM_N"/>
</dbReference>
<dbReference type="PANTHER" id="PTHR42693:SF33">
    <property type="entry name" value="ARYLSULFATASE"/>
    <property type="match status" value="1"/>
</dbReference>
<accession>A0A5J6WK02</accession>
<dbReference type="SUPFAM" id="SSF53649">
    <property type="entry name" value="Alkaline phosphatase-like"/>
    <property type="match status" value="1"/>
</dbReference>
<dbReference type="Pfam" id="PF00884">
    <property type="entry name" value="Sulfatase"/>
    <property type="match status" value="1"/>
</dbReference>
<dbReference type="EMBL" id="CP044399">
    <property type="protein sequence ID" value="QFI37155.1"/>
    <property type="molecule type" value="Genomic_DNA"/>
</dbReference>
<dbReference type="Proteomes" id="UP000327424">
    <property type="component" value="Chromosome"/>
</dbReference>
<protein>
    <submittedName>
        <fullName evidence="5">DUF3413 domain-containing protein</fullName>
    </submittedName>
</protein>
<feature type="transmembrane region" description="Helical" evidence="2">
    <location>
        <begin position="40"/>
        <end position="61"/>
    </location>
</feature>
<comment type="similarity">
    <text evidence="1">Belongs to the sulfatase family.</text>
</comment>
<feature type="transmembrane region" description="Helical" evidence="2">
    <location>
        <begin position="107"/>
        <end position="125"/>
    </location>
</feature>
<keyword evidence="2" id="KW-1133">Transmembrane helix</keyword>
<proteinExistence type="inferred from homology"/>
<organism evidence="5 6">
    <name type="scientific">Moritella marina ATCC 15381</name>
    <dbReference type="NCBI Taxonomy" id="1202962"/>
    <lineage>
        <taxon>Bacteria</taxon>
        <taxon>Pseudomonadati</taxon>
        <taxon>Pseudomonadota</taxon>
        <taxon>Gammaproteobacteria</taxon>
        <taxon>Alteromonadales</taxon>
        <taxon>Moritellaceae</taxon>
        <taxon>Moritella</taxon>
    </lineage>
</organism>
<evidence type="ECO:0000256" key="1">
    <source>
        <dbReference type="ARBA" id="ARBA00008779"/>
    </source>
</evidence>